<dbReference type="InterPro" id="IPR008927">
    <property type="entry name" value="6-PGluconate_DH-like_C_sf"/>
</dbReference>
<keyword evidence="7" id="KW-1185">Reference proteome</keyword>
<dbReference type="NCBIfam" id="TIGR03026">
    <property type="entry name" value="NDP-sugDHase"/>
    <property type="match status" value="1"/>
</dbReference>
<dbReference type="Pfam" id="PF03720">
    <property type="entry name" value="UDPG_MGDP_dh_C"/>
    <property type="match status" value="1"/>
</dbReference>
<dbReference type="Pfam" id="PF00984">
    <property type="entry name" value="UDPG_MGDP_dh"/>
    <property type="match status" value="1"/>
</dbReference>
<dbReference type="SMART" id="SM00984">
    <property type="entry name" value="UDPG_MGDP_dh_C"/>
    <property type="match status" value="1"/>
</dbReference>
<dbReference type="SUPFAM" id="SSF51735">
    <property type="entry name" value="NAD(P)-binding Rossmann-fold domains"/>
    <property type="match status" value="1"/>
</dbReference>
<keyword evidence="3" id="KW-0520">NAD</keyword>
<dbReference type="Pfam" id="PF03721">
    <property type="entry name" value="UDPG_MGDP_dh_N"/>
    <property type="match status" value="1"/>
</dbReference>
<dbReference type="RefSeq" id="WP_115753498.1">
    <property type="nucleotide sequence ID" value="NZ_LARY01000002.1"/>
</dbReference>
<evidence type="ECO:0000256" key="1">
    <source>
        <dbReference type="ARBA" id="ARBA00006601"/>
    </source>
</evidence>
<dbReference type="PANTHER" id="PTHR43491:SF2">
    <property type="entry name" value="UDP-N-ACETYL-D-MANNOSAMINE DEHYDROGENASE"/>
    <property type="match status" value="1"/>
</dbReference>
<gene>
    <name evidence="6" type="ORF">UR08_09970</name>
</gene>
<dbReference type="InterPro" id="IPR028359">
    <property type="entry name" value="UDP_ManNAc/GlcNAc_DH"/>
</dbReference>
<evidence type="ECO:0000256" key="4">
    <source>
        <dbReference type="PIRNR" id="PIRNR000124"/>
    </source>
</evidence>
<dbReference type="AlphaFoldDB" id="A0A3D8TR95"/>
<dbReference type="SUPFAM" id="SSF48179">
    <property type="entry name" value="6-phosphogluconate dehydrogenase C-terminal domain-like"/>
    <property type="match status" value="1"/>
</dbReference>
<sequence>MNVNVIGLGYIGLPTSIVFAKHGIKVRGIDTKQDVVDRLNGGQIHIEEAGLEELFQQVLQDEMFQAATQPGKADAFIIAVPTPNRNDEFRSCDDRYVVSALEAILPILEPGNLVVVESTIAPRTMEDIVQPMIEKAGFRVGEDIFLAHCPERVLPGNIMHEMIYNPRIIGGMTEACTEKAAELYGRFVKGELIRAKAGEAELSKLMENTFRDVNIALANELAKIGQELDINPLKVIEMANMHPRVNLHQPGPGVGGHCLAVDPYFVIAAAPKVSPLIQTARAINTSMPEYVVQNVRNLMSDKSNKRVTLFGLTYKGNIDDVRESPAMEIKEMLEQEFDVRIFEPHVTNMNMTGEEACEDSSLIVVLSDHDEFRNIPKSFTDNMSQAVVFDTKNVVSTVAKDVKYFNYGSLYEAKYEQNKVTV</sequence>
<dbReference type="GO" id="GO:0000271">
    <property type="term" value="P:polysaccharide biosynthetic process"/>
    <property type="evidence" value="ECO:0007669"/>
    <property type="project" value="InterPro"/>
</dbReference>
<evidence type="ECO:0000259" key="5">
    <source>
        <dbReference type="SMART" id="SM00984"/>
    </source>
</evidence>
<organism evidence="6 7">
    <name type="scientific">Listeria kieliensis</name>
    <dbReference type="NCBI Taxonomy" id="1621700"/>
    <lineage>
        <taxon>Bacteria</taxon>
        <taxon>Bacillati</taxon>
        <taxon>Bacillota</taxon>
        <taxon>Bacilli</taxon>
        <taxon>Bacillales</taxon>
        <taxon>Listeriaceae</taxon>
        <taxon>Listeria</taxon>
    </lineage>
</organism>
<proteinExistence type="inferred from homology"/>
<accession>A0A3D8TR95</accession>
<comment type="similarity">
    <text evidence="1 4">Belongs to the UDP-glucose/GDP-mannose dehydrogenase family.</text>
</comment>
<dbReference type="InterPro" id="IPR017476">
    <property type="entry name" value="UDP-Glc/GDP-Man"/>
</dbReference>
<evidence type="ECO:0000313" key="6">
    <source>
        <dbReference type="EMBL" id="RDX01243.1"/>
    </source>
</evidence>
<evidence type="ECO:0000256" key="2">
    <source>
        <dbReference type="ARBA" id="ARBA00023002"/>
    </source>
</evidence>
<keyword evidence="2" id="KW-0560">Oxidoreductase</keyword>
<dbReference type="InterPro" id="IPR014027">
    <property type="entry name" value="UDP-Glc/GDP-Man_DH_C"/>
</dbReference>
<name>A0A3D8TR95_9LIST</name>
<dbReference type="GO" id="GO:0051287">
    <property type="term" value="F:NAD binding"/>
    <property type="evidence" value="ECO:0007669"/>
    <property type="project" value="InterPro"/>
</dbReference>
<feature type="domain" description="UDP-glucose/GDP-mannose dehydrogenase C-terminal" evidence="5">
    <location>
        <begin position="308"/>
        <end position="397"/>
    </location>
</feature>
<dbReference type="Proteomes" id="UP000257055">
    <property type="component" value="Unassembled WGS sequence"/>
</dbReference>
<protein>
    <submittedName>
        <fullName evidence="6">UDP-N-acetyl-D-mannosamine dehydrogenase</fullName>
    </submittedName>
</protein>
<dbReference type="GO" id="GO:0016616">
    <property type="term" value="F:oxidoreductase activity, acting on the CH-OH group of donors, NAD or NADP as acceptor"/>
    <property type="evidence" value="ECO:0007669"/>
    <property type="project" value="InterPro"/>
</dbReference>
<dbReference type="SUPFAM" id="SSF52413">
    <property type="entry name" value="UDP-glucose/GDP-mannose dehydrogenase C-terminal domain"/>
    <property type="match status" value="1"/>
</dbReference>
<dbReference type="EMBL" id="LARY01000002">
    <property type="protein sequence ID" value="RDX01243.1"/>
    <property type="molecule type" value="Genomic_DNA"/>
</dbReference>
<evidence type="ECO:0000256" key="3">
    <source>
        <dbReference type="ARBA" id="ARBA00023027"/>
    </source>
</evidence>
<dbReference type="InterPro" id="IPR036291">
    <property type="entry name" value="NAD(P)-bd_dom_sf"/>
</dbReference>
<evidence type="ECO:0000313" key="7">
    <source>
        <dbReference type="Proteomes" id="UP000257055"/>
    </source>
</evidence>
<dbReference type="PIRSF" id="PIRSF000124">
    <property type="entry name" value="UDPglc_GDPman_dh"/>
    <property type="match status" value="1"/>
</dbReference>
<dbReference type="InterPro" id="IPR001732">
    <property type="entry name" value="UDP-Glc/GDP-Man_DH_N"/>
</dbReference>
<dbReference type="PIRSF" id="PIRSF500136">
    <property type="entry name" value="UDP_ManNAc_DH"/>
    <property type="match status" value="1"/>
</dbReference>
<dbReference type="InterPro" id="IPR036220">
    <property type="entry name" value="UDP-Glc/GDP-Man_DH_C_sf"/>
</dbReference>
<dbReference type="InterPro" id="IPR014026">
    <property type="entry name" value="UDP-Glc/GDP-Man_DH_dimer"/>
</dbReference>
<dbReference type="GO" id="GO:0016628">
    <property type="term" value="F:oxidoreductase activity, acting on the CH-CH group of donors, NAD or NADP as acceptor"/>
    <property type="evidence" value="ECO:0007669"/>
    <property type="project" value="InterPro"/>
</dbReference>
<reference evidence="7" key="1">
    <citation type="submission" date="2015-04" db="EMBL/GenBank/DDBJ databases">
        <authorList>
            <person name="Schardt J."/>
            <person name="Mueller-Herbst S."/>
            <person name="Scherer S."/>
            <person name="Huptas C."/>
        </authorList>
    </citation>
    <scope>NUCLEOTIDE SEQUENCE [LARGE SCALE GENOMIC DNA]</scope>
    <source>
        <strain evidence="7">Kiel-L1</strain>
    </source>
</reference>
<dbReference type="PANTHER" id="PTHR43491">
    <property type="entry name" value="UDP-N-ACETYL-D-MANNOSAMINE DEHYDROGENASE"/>
    <property type="match status" value="1"/>
</dbReference>
<dbReference type="Gene3D" id="3.40.50.720">
    <property type="entry name" value="NAD(P)-binding Rossmann-like Domain"/>
    <property type="match status" value="2"/>
</dbReference>
<comment type="caution">
    <text evidence="6">The sequence shown here is derived from an EMBL/GenBank/DDBJ whole genome shotgun (WGS) entry which is preliminary data.</text>
</comment>